<dbReference type="Proteomes" id="UP001431313">
    <property type="component" value="Unassembled WGS sequence"/>
</dbReference>
<feature type="region of interest" description="Disordered" evidence="4">
    <location>
        <begin position="1"/>
        <end position="22"/>
    </location>
</feature>
<proteinExistence type="predicted"/>
<dbReference type="InterPro" id="IPR016039">
    <property type="entry name" value="Thiolase-like"/>
</dbReference>
<dbReference type="Gene3D" id="3.40.47.10">
    <property type="match status" value="2"/>
</dbReference>
<evidence type="ECO:0000256" key="2">
    <source>
        <dbReference type="ARBA" id="ARBA00022679"/>
    </source>
</evidence>
<comment type="caution">
    <text evidence="7">The sequence shown here is derived from an EMBL/GenBank/DDBJ whole genome shotgun (WGS) entry which is preliminary data.</text>
</comment>
<evidence type="ECO:0000313" key="8">
    <source>
        <dbReference type="Proteomes" id="UP001431313"/>
    </source>
</evidence>
<dbReference type="Pfam" id="PF08545">
    <property type="entry name" value="ACP_syn_III"/>
    <property type="match status" value="1"/>
</dbReference>
<accession>A0ABT2CJ52</accession>
<dbReference type="RefSeq" id="WP_258788697.1">
    <property type="nucleotide sequence ID" value="NZ_JANUGQ010000014.1"/>
</dbReference>
<keyword evidence="8" id="KW-1185">Reference proteome</keyword>
<dbReference type="CDD" id="cd00830">
    <property type="entry name" value="KAS_III"/>
    <property type="match status" value="1"/>
</dbReference>
<keyword evidence="1" id="KW-0963">Cytoplasm</keyword>
<evidence type="ECO:0000256" key="3">
    <source>
        <dbReference type="ARBA" id="ARBA00023315"/>
    </source>
</evidence>
<dbReference type="InterPro" id="IPR013747">
    <property type="entry name" value="ACP_syn_III_C"/>
</dbReference>
<gene>
    <name evidence="7" type="ORF">NX801_17610</name>
</gene>
<feature type="domain" description="Beta-ketoacyl-[acyl-carrier-protein] synthase III C-terminal" evidence="5">
    <location>
        <begin position="265"/>
        <end position="351"/>
    </location>
</feature>
<dbReference type="PANTHER" id="PTHR34069:SF3">
    <property type="entry name" value="ACYL-COA:ACYL-COA ALKYLTRANSFERASE"/>
    <property type="match status" value="1"/>
</dbReference>
<reference evidence="7" key="1">
    <citation type="submission" date="2022-08" db="EMBL/GenBank/DDBJ databases">
        <authorList>
            <person name="Somphong A."/>
            <person name="Phongsopitanun W."/>
        </authorList>
    </citation>
    <scope>NUCLEOTIDE SEQUENCE</scope>
    <source>
        <strain evidence="7">LP05-1</strain>
    </source>
</reference>
<dbReference type="EMBL" id="JANUGQ010000014">
    <property type="protein sequence ID" value="MCS0637447.1"/>
    <property type="molecule type" value="Genomic_DNA"/>
</dbReference>
<evidence type="ECO:0000313" key="7">
    <source>
        <dbReference type="EMBL" id="MCS0637447.1"/>
    </source>
</evidence>
<evidence type="ECO:0000256" key="1">
    <source>
        <dbReference type="ARBA" id="ARBA00022490"/>
    </source>
</evidence>
<dbReference type="InterPro" id="IPR013751">
    <property type="entry name" value="ACP_syn_III_N"/>
</dbReference>
<organism evidence="7 8">
    <name type="scientific">Streptomyces pyxinae</name>
    <dbReference type="NCBI Taxonomy" id="2970734"/>
    <lineage>
        <taxon>Bacteria</taxon>
        <taxon>Bacillati</taxon>
        <taxon>Actinomycetota</taxon>
        <taxon>Actinomycetes</taxon>
        <taxon>Kitasatosporales</taxon>
        <taxon>Streptomycetaceae</taxon>
        <taxon>Streptomyces</taxon>
    </lineage>
</organism>
<sequence length="353" mass="37914">MHREHSPGDRDHRVGGPATDRERRVGITAVASCLPDRVVTSRWLEESITAASGTRLPDRLLERATGITERRAAAEGEYASTLATRAARTALERAGLAPFDVDLLVFASATRDMAEPATAHLVQAELGSRAHALDVTNACNSFVNGIDTARAMILAGRARRALVVTGETPSRAVRHAPATAAQFRDGFAGYTLGDAGAAVVLEPVGRGGILDVETETRSEHWAVGGIPGGGSRHPRGDEHTYFRGDGAELREVFEKVGTSVLDRTLRRNGLTWTDFRHVLVHQVTVPYLERFTELSGVPRDRLVVTVPELGNMASATLGVQLDRVYAGLRSGDRVLFVGLGGGVSIMTLVWEKA</sequence>
<keyword evidence="2" id="KW-0808">Transferase</keyword>
<protein>
    <submittedName>
        <fullName evidence="7">Ketoacyl-ACP synthase III</fullName>
    </submittedName>
</protein>
<evidence type="ECO:0000259" key="5">
    <source>
        <dbReference type="Pfam" id="PF08541"/>
    </source>
</evidence>
<dbReference type="Pfam" id="PF08541">
    <property type="entry name" value="ACP_syn_III_C"/>
    <property type="match status" value="1"/>
</dbReference>
<keyword evidence="3" id="KW-0012">Acyltransferase</keyword>
<evidence type="ECO:0000259" key="6">
    <source>
        <dbReference type="Pfam" id="PF08545"/>
    </source>
</evidence>
<evidence type="ECO:0000256" key="4">
    <source>
        <dbReference type="SAM" id="MobiDB-lite"/>
    </source>
</evidence>
<name>A0ABT2CJ52_9ACTN</name>
<dbReference type="SUPFAM" id="SSF53901">
    <property type="entry name" value="Thiolase-like"/>
    <property type="match status" value="1"/>
</dbReference>
<dbReference type="PANTHER" id="PTHR34069">
    <property type="entry name" value="3-OXOACYL-[ACYL-CARRIER-PROTEIN] SYNTHASE 3"/>
    <property type="match status" value="1"/>
</dbReference>
<feature type="domain" description="Beta-ketoacyl-[acyl-carrier-protein] synthase III N-terminal" evidence="6">
    <location>
        <begin position="133"/>
        <end position="216"/>
    </location>
</feature>